<evidence type="ECO:0000256" key="1">
    <source>
        <dbReference type="PROSITE-ProRule" id="PRU00285"/>
    </source>
</evidence>
<feature type="domain" description="SHSP" evidence="3">
    <location>
        <begin position="77"/>
        <end position="194"/>
    </location>
</feature>
<accession>A0AAD5ZJ82</accession>
<organism evidence="4 5">
    <name type="scientific">Rhynchospora tenuis</name>
    <dbReference type="NCBI Taxonomy" id="198213"/>
    <lineage>
        <taxon>Eukaryota</taxon>
        <taxon>Viridiplantae</taxon>
        <taxon>Streptophyta</taxon>
        <taxon>Embryophyta</taxon>
        <taxon>Tracheophyta</taxon>
        <taxon>Spermatophyta</taxon>
        <taxon>Magnoliopsida</taxon>
        <taxon>Liliopsida</taxon>
        <taxon>Poales</taxon>
        <taxon>Cyperaceae</taxon>
        <taxon>Cyperoideae</taxon>
        <taxon>Rhynchosporeae</taxon>
        <taxon>Rhynchospora</taxon>
    </lineage>
</organism>
<dbReference type="InterPro" id="IPR008978">
    <property type="entry name" value="HSP20-like_chaperone"/>
</dbReference>
<keyword evidence="5" id="KW-1185">Reference proteome</keyword>
<evidence type="ECO:0000313" key="4">
    <source>
        <dbReference type="EMBL" id="KAJ3698899.1"/>
    </source>
</evidence>
<name>A0AAD5ZJ82_9POAL</name>
<evidence type="ECO:0000313" key="5">
    <source>
        <dbReference type="Proteomes" id="UP001210211"/>
    </source>
</evidence>
<dbReference type="Proteomes" id="UP001210211">
    <property type="component" value="Unassembled WGS sequence"/>
</dbReference>
<evidence type="ECO:0000256" key="2">
    <source>
        <dbReference type="RuleBase" id="RU003616"/>
    </source>
</evidence>
<dbReference type="EMBL" id="JAMRDG010000001">
    <property type="protein sequence ID" value="KAJ3698899.1"/>
    <property type="molecule type" value="Genomic_DNA"/>
</dbReference>
<protein>
    <recommendedName>
        <fullName evidence="3">SHSP domain-containing protein</fullName>
    </recommendedName>
</protein>
<proteinExistence type="inferred from homology"/>
<comment type="caution">
    <text evidence="4">The sequence shown here is derived from an EMBL/GenBank/DDBJ whole genome shotgun (WGS) entry which is preliminary data.</text>
</comment>
<gene>
    <name evidence="4" type="ORF">LUZ61_002604</name>
</gene>
<reference evidence="4 5" key="1">
    <citation type="journal article" date="2022" name="Cell">
        <title>Repeat-based holocentromeres influence genome architecture and karyotype evolution.</title>
        <authorList>
            <person name="Hofstatter P.G."/>
            <person name="Thangavel G."/>
            <person name="Lux T."/>
            <person name="Neumann P."/>
            <person name="Vondrak T."/>
            <person name="Novak P."/>
            <person name="Zhang M."/>
            <person name="Costa L."/>
            <person name="Castellani M."/>
            <person name="Scott A."/>
            <person name="Toegelov H."/>
            <person name="Fuchs J."/>
            <person name="Mata-Sucre Y."/>
            <person name="Dias Y."/>
            <person name="Vanzela A.L.L."/>
            <person name="Huettel B."/>
            <person name="Almeida C.C.S."/>
            <person name="Simkova H."/>
            <person name="Souza G."/>
            <person name="Pedrosa-Harand A."/>
            <person name="Macas J."/>
            <person name="Mayer K.F.X."/>
            <person name="Houben A."/>
            <person name="Marques A."/>
        </authorList>
    </citation>
    <scope>NUCLEOTIDE SEQUENCE [LARGE SCALE GENOMIC DNA]</scope>
    <source>
        <strain evidence="4">RhyTen1mFocal</strain>
    </source>
</reference>
<dbReference type="Gene3D" id="2.60.40.790">
    <property type="match status" value="1"/>
</dbReference>
<sequence length="199" mass="22623">MPPKRALEIRPGDHNTRKWHVALTEDAFLSFLTHGGDATKAVFGEGSLFSPFLFGKFFDPADAFPLWDFDSDALLSGLRKAKKTSVDWAETDSEYILRAELPGGKKCDVEINGDKTKVIEISGQWRSQQGSGIRDWRTGRWWEQGFVRRLELPEDANWKKADAYLYDDGFLEIRIPRNISAECSTHQRNVVEPGESDTE</sequence>
<dbReference type="PANTHER" id="PTHR47838:SF1">
    <property type="entry name" value="21.7 KDA CLASS VI HEAT SHOCK PROTEIN"/>
    <property type="match status" value="1"/>
</dbReference>
<comment type="similarity">
    <text evidence="1 2">Belongs to the small heat shock protein (HSP20) family.</text>
</comment>
<dbReference type="PANTHER" id="PTHR47838">
    <property type="entry name" value="21.7 KDA CLASS VI HEAT SHOCK PROTEIN"/>
    <property type="match status" value="1"/>
</dbReference>
<dbReference type="InterPro" id="IPR002068">
    <property type="entry name" value="A-crystallin/Hsp20_dom"/>
</dbReference>
<dbReference type="PROSITE" id="PS01031">
    <property type="entry name" value="SHSP"/>
    <property type="match status" value="1"/>
</dbReference>
<dbReference type="SUPFAM" id="SSF49764">
    <property type="entry name" value="HSP20-like chaperones"/>
    <property type="match status" value="1"/>
</dbReference>
<dbReference type="Pfam" id="PF00011">
    <property type="entry name" value="HSP20"/>
    <property type="match status" value="1"/>
</dbReference>
<evidence type="ECO:0000259" key="3">
    <source>
        <dbReference type="PROSITE" id="PS01031"/>
    </source>
</evidence>
<dbReference type="AlphaFoldDB" id="A0AAD5ZJ82"/>